<evidence type="ECO:0000313" key="1">
    <source>
        <dbReference type="EMBL" id="MSS15688.1"/>
    </source>
</evidence>
<reference evidence="1 2" key="1">
    <citation type="submission" date="2019-08" db="EMBL/GenBank/DDBJ databases">
        <title>In-depth cultivation of the pig gut microbiome towards novel bacterial diversity and tailored functional studies.</title>
        <authorList>
            <person name="Wylensek D."/>
            <person name="Hitch T.C.A."/>
            <person name="Clavel T."/>
        </authorList>
    </citation>
    <scope>NUCLEOTIDE SEQUENCE [LARGE SCALE GENOMIC DNA]</scope>
    <source>
        <strain evidence="1 2">Oil+RF-744-WCA-WT-11</strain>
    </source>
</reference>
<dbReference type="EMBL" id="VULZ01000014">
    <property type="protein sequence ID" value="MSS15688.1"/>
    <property type="molecule type" value="Genomic_DNA"/>
</dbReference>
<keyword evidence="2" id="KW-1185">Reference proteome</keyword>
<dbReference type="AlphaFoldDB" id="A0A6L5X8I8"/>
<protein>
    <submittedName>
        <fullName evidence="1">Uncharacterized protein</fullName>
    </submittedName>
</protein>
<comment type="caution">
    <text evidence="1">The sequence shown here is derived from an EMBL/GenBank/DDBJ whole genome shotgun (WGS) entry which is preliminary data.</text>
</comment>
<sequence length="92" mass="10718">MADCIRKKVYRLVVSFRVSEDSEEEDFEEQYFGSFEEAEKAAALLEYGADPWYGDEVTSVEVDPESVEREILHTDRSRLHRMQGPERSGRAR</sequence>
<organism evidence="1 2">
    <name type="scientific">Porcincola intestinalis</name>
    <dbReference type="NCBI Taxonomy" id="2606632"/>
    <lineage>
        <taxon>Bacteria</taxon>
        <taxon>Bacillati</taxon>
        <taxon>Bacillota</taxon>
        <taxon>Clostridia</taxon>
        <taxon>Lachnospirales</taxon>
        <taxon>Lachnospiraceae</taxon>
        <taxon>Porcincola</taxon>
    </lineage>
</organism>
<gene>
    <name evidence="1" type="ORF">FYJ35_11720</name>
</gene>
<accession>A0A6L5X8I8</accession>
<dbReference type="Proteomes" id="UP000481852">
    <property type="component" value="Unassembled WGS sequence"/>
</dbReference>
<name>A0A6L5X8I8_9FIRM</name>
<proteinExistence type="predicted"/>
<dbReference type="RefSeq" id="WP_154526791.1">
    <property type="nucleotide sequence ID" value="NZ_VULZ01000014.1"/>
</dbReference>
<evidence type="ECO:0000313" key="2">
    <source>
        <dbReference type="Proteomes" id="UP000481852"/>
    </source>
</evidence>